<feature type="transmembrane region" description="Helical" evidence="7">
    <location>
        <begin position="111"/>
        <end position="133"/>
    </location>
</feature>
<keyword evidence="5 7" id="KW-1133">Transmembrane helix</keyword>
<keyword evidence="3 7" id="KW-0812">Transmembrane</keyword>
<feature type="transmembrane region" description="Helical" evidence="7">
    <location>
        <begin position="32"/>
        <end position="50"/>
    </location>
</feature>
<feature type="domain" description="Phosphatidic acid phosphatase type 2/haloperoxidase" evidence="8">
    <location>
        <begin position="67"/>
        <end position="177"/>
    </location>
</feature>
<keyword evidence="6 7" id="KW-0472">Membrane</keyword>
<proteinExistence type="predicted"/>
<evidence type="ECO:0000256" key="7">
    <source>
        <dbReference type="SAM" id="Phobius"/>
    </source>
</evidence>
<feature type="transmembrane region" description="Helical" evidence="7">
    <location>
        <begin position="62"/>
        <end position="84"/>
    </location>
</feature>
<dbReference type="EMBL" id="CP048630">
    <property type="protein sequence ID" value="QIB33164.1"/>
    <property type="molecule type" value="Genomic_DNA"/>
</dbReference>
<name>A0A6P1YN08_9HYPH</name>
<dbReference type="SMART" id="SM00014">
    <property type="entry name" value="acidPPc"/>
    <property type="match status" value="1"/>
</dbReference>
<evidence type="ECO:0000313" key="9">
    <source>
        <dbReference type="EMBL" id="QIB33164.1"/>
    </source>
</evidence>
<dbReference type="GO" id="GO:0016787">
    <property type="term" value="F:hydrolase activity"/>
    <property type="evidence" value="ECO:0007669"/>
    <property type="project" value="UniProtKB-KW"/>
</dbReference>
<dbReference type="InterPro" id="IPR036938">
    <property type="entry name" value="PAP2/HPO_sf"/>
</dbReference>
<dbReference type="Pfam" id="PF01569">
    <property type="entry name" value="PAP2"/>
    <property type="match status" value="1"/>
</dbReference>
<dbReference type="AlphaFoldDB" id="A0A6P1YN08"/>
<evidence type="ECO:0000256" key="4">
    <source>
        <dbReference type="ARBA" id="ARBA00022801"/>
    </source>
</evidence>
<keyword evidence="2" id="KW-1003">Cell membrane</keyword>
<keyword evidence="10" id="KW-1185">Reference proteome</keyword>
<feature type="transmembrane region" description="Helical" evidence="7">
    <location>
        <begin position="140"/>
        <end position="159"/>
    </location>
</feature>
<evidence type="ECO:0000313" key="10">
    <source>
        <dbReference type="Proteomes" id="UP000464751"/>
    </source>
</evidence>
<comment type="subcellular location">
    <subcellularLocation>
        <location evidence="1">Cell membrane</location>
        <topology evidence="1">Multi-pass membrane protein</topology>
    </subcellularLocation>
</comment>
<evidence type="ECO:0000256" key="5">
    <source>
        <dbReference type="ARBA" id="ARBA00022989"/>
    </source>
</evidence>
<dbReference type="KEGG" id="apra:G3A50_05175"/>
<keyword evidence="4" id="KW-0378">Hydrolase</keyword>
<organism evidence="9 10">
    <name type="scientific">Ancylobacter pratisalsi</name>
    <dbReference type="NCBI Taxonomy" id="1745854"/>
    <lineage>
        <taxon>Bacteria</taxon>
        <taxon>Pseudomonadati</taxon>
        <taxon>Pseudomonadota</taxon>
        <taxon>Alphaproteobacteria</taxon>
        <taxon>Hyphomicrobiales</taxon>
        <taxon>Xanthobacteraceae</taxon>
        <taxon>Ancylobacter</taxon>
    </lineage>
</organism>
<evidence type="ECO:0000256" key="1">
    <source>
        <dbReference type="ARBA" id="ARBA00004651"/>
    </source>
</evidence>
<evidence type="ECO:0000256" key="6">
    <source>
        <dbReference type="ARBA" id="ARBA00023136"/>
    </source>
</evidence>
<sequence length="191" mass="19958">MILLGFVIPAMLWFDRPVMVLVRTLPAWLTDSVAVCLLTLAIVAGVLIFARAIREKVIRHIPLGSGAVLVLVSALASLVAAGVLKHLIGRARPEASVDPWSFAPLAFDDSFASLPSAQASCAAAIAFSLAISLPRLKSALVLLSVAVALTRVLVGAHWLSDAIAGWALGAATVAGTSHAMQHWARKADAAR</sequence>
<protein>
    <submittedName>
        <fullName evidence="9">Phosphatase PAP2 family protein</fullName>
    </submittedName>
</protein>
<evidence type="ECO:0000259" key="8">
    <source>
        <dbReference type="SMART" id="SM00014"/>
    </source>
</evidence>
<dbReference type="GO" id="GO:0005886">
    <property type="term" value="C:plasma membrane"/>
    <property type="evidence" value="ECO:0007669"/>
    <property type="project" value="UniProtKB-SubCell"/>
</dbReference>
<dbReference type="Gene3D" id="1.20.144.10">
    <property type="entry name" value="Phosphatidic acid phosphatase type 2/haloperoxidase"/>
    <property type="match status" value="1"/>
</dbReference>
<dbReference type="RefSeq" id="WP_163074262.1">
    <property type="nucleotide sequence ID" value="NZ_CP048630.1"/>
</dbReference>
<dbReference type="PANTHER" id="PTHR14969">
    <property type="entry name" value="SPHINGOSINE-1-PHOSPHATE PHOSPHOHYDROLASE"/>
    <property type="match status" value="1"/>
</dbReference>
<evidence type="ECO:0000256" key="2">
    <source>
        <dbReference type="ARBA" id="ARBA00022475"/>
    </source>
</evidence>
<reference evidence="9 10" key="1">
    <citation type="submission" date="2020-02" db="EMBL/GenBank/DDBJ databases">
        <authorList>
            <person name="Li G."/>
        </authorList>
    </citation>
    <scope>NUCLEOTIDE SEQUENCE [LARGE SCALE GENOMIC DNA]</scope>
    <source>
        <strain evidence="9 10">DSM 102029</strain>
    </source>
</reference>
<dbReference type="Proteomes" id="UP000464751">
    <property type="component" value="Chromosome"/>
</dbReference>
<dbReference type="InterPro" id="IPR000326">
    <property type="entry name" value="PAP2/HPO"/>
</dbReference>
<gene>
    <name evidence="9" type="ORF">G3A50_05175</name>
</gene>
<evidence type="ECO:0000256" key="3">
    <source>
        <dbReference type="ARBA" id="ARBA00022692"/>
    </source>
</evidence>
<dbReference type="SUPFAM" id="SSF48317">
    <property type="entry name" value="Acid phosphatase/Vanadium-dependent haloperoxidase"/>
    <property type="match status" value="1"/>
</dbReference>
<dbReference type="PANTHER" id="PTHR14969:SF62">
    <property type="entry name" value="DECAPRENYLPHOSPHORYL-5-PHOSPHORIBOSE PHOSPHATASE RV3807C-RELATED"/>
    <property type="match status" value="1"/>
</dbReference>
<accession>A0A6P1YN08</accession>
<feature type="transmembrane region" description="Helical" evidence="7">
    <location>
        <begin position="165"/>
        <end position="184"/>
    </location>
</feature>